<feature type="transmembrane region" description="Helical" evidence="1">
    <location>
        <begin position="12"/>
        <end position="38"/>
    </location>
</feature>
<keyword evidence="1" id="KW-0812">Transmembrane</keyword>
<feature type="transmembrane region" description="Helical" evidence="1">
    <location>
        <begin position="151"/>
        <end position="175"/>
    </location>
</feature>
<evidence type="ECO:0000313" key="3">
    <source>
        <dbReference type="Proteomes" id="UP000521017"/>
    </source>
</evidence>
<keyword evidence="1" id="KW-1133">Transmembrane helix</keyword>
<proteinExistence type="predicted"/>
<dbReference type="Proteomes" id="UP000521017">
    <property type="component" value="Unassembled WGS sequence"/>
</dbReference>
<dbReference type="AlphaFoldDB" id="A0A7X0IZY8"/>
<evidence type="ECO:0000313" key="2">
    <source>
        <dbReference type="EMBL" id="MBB6498550.1"/>
    </source>
</evidence>
<accession>A0A7X0IZY8</accession>
<gene>
    <name evidence="2" type="ORF">HDF25_000687</name>
</gene>
<sequence length="285" mass="32136">MEHLYYIPSGKIPVKGLIISLLSAVVLTLILSILYIALQWFIPFIYFNFFITLGLGIGVALSQHIALSTGKIRNIKYGYLLSILCGLLACYAQWALFISLLNEADGSLGGIWVRSSFNLNGFWMVFTHPQLLFQSLIPLNKAGTFMLKHNTVSGGLLWFIWAVEALIIIGLPILLSGVGKASMPFSELNNSWMEERELDGKLKPVVNKEELIAELGRGNFKILKDFLPAQNADDNYATVRIYESPNDPERYLTITNINHTINKKGESKKTEQTILEYFRITDPRF</sequence>
<feature type="transmembrane region" description="Helical" evidence="1">
    <location>
        <begin position="44"/>
        <end position="67"/>
    </location>
</feature>
<feature type="transmembrane region" description="Helical" evidence="1">
    <location>
        <begin position="79"/>
        <end position="101"/>
    </location>
</feature>
<dbReference type="EMBL" id="JACHCC010000002">
    <property type="protein sequence ID" value="MBB6498550.1"/>
    <property type="molecule type" value="Genomic_DNA"/>
</dbReference>
<organism evidence="2 3">
    <name type="scientific">Pedobacter cryoconitis</name>
    <dbReference type="NCBI Taxonomy" id="188932"/>
    <lineage>
        <taxon>Bacteria</taxon>
        <taxon>Pseudomonadati</taxon>
        <taxon>Bacteroidota</taxon>
        <taxon>Sphingobacteriia</taxon>
        <taxon>Sphingobacteriales</taxon>
        <taxon>Sphingobacteriaceae</taxon>
        <taxon>Pedobacter</taxon>
    </lineage>
</organism>
<dbReference type="RefSeq" id="WP_184622789.1">
    <property type="nucleotide sequence ID" value="NZ_JACHCC010000002.1"/>
</dbReference>
<evidence type="ECO:0000256" key="1">
    <source>
        <dbReference type="SAM" id="Phobius"/>
    </source>
</evidence>
<keyword evidence="1" id="KW-0472">Membrane</keyword>
<reference evidence="2 3" key="1">
    <citation type="submission" date="2020-08" db="EMBL/GenBank/DDBJ databases">
        <title>Genomic Encyclopedia of Type Strains, Phase IV (KMG-V): Genome sequencing to study the core and pangenomes of soil and plant-associated prokaryotes.</title>
        <authorList>
            <person name="Whitman W."/>
        </authorList>
    </citation>
    <scope>NUCLEOTIDE SEQUENCE [LARGE SCALE GENOMIC DNA]</scope>
    <source>
        <strain evidence="2 3">M2T3</strain>
    </source>
</reference>
<name>A0A7X0IZY8_9SPHI</name>
<protein>
    <submittedName>
        <fullName evidence="2">Uncharacterized protein</fullName>
    </submittedName>
</protein>
<comment type="caution">
    <text evidence="2">The sequence shown here is derived from an EMBL/GenBank/DDBJ whole genome shotgun (WGS) entry which is preliminary data.</text>
</comment>